<sequence>MDVSMMAFKNAEKEKARKKTMSKQKRMWMTSFTRWIVRQQCAEVRNVLKGSPAYAELVAAQEERRAAKKAGVSLPAI</sequence>
<organism evidence="2 3">
    <name type="scientific">Tetraparma gracilis</name>
    <dbReference type="NCBI Taxonomy" id="2962635"/>
    <lineage>
        <taxon>Eukaryota</taxon>
        <taxon>Sar</taxon>
        <taxon>Stramenopiles</taxon>
        <taxon>Ochrophyta</taxon>
        <taxon>Bolidophyceae</taxon>
        <taxon>Parmales</taxon>
        <taxon>Triparmaceae</taxon>
        <taxon>Tetraparma</taxon>
    </lineage>
</organism>
<gene>
    <name evidence="2" type="ORF">TeGR_g13916</name>
</gene>
<evidence type="ECO:0000256" key="1">
    <source>
        <dbReference type="SAM" id="MobiDB-lite"/>
    </source>
</evidence>
<proteinExistence type="predicted"/>
<evidence type="ECO:0000313" key="3">
    <source>
        <dbReference type="Proteomes" id="UP001165060"/>
    </source>
</evidence>
<name>A0ABQ6MQP1_9STRA</name>
<comment type="caution">
    <text evidence="2">The sequence shown here is derived from an EMBL/GenBank/DDBJ whole genome shotgun (WGS) entry which is preliminary data.</text>
</comment>
<keyword evidence="3" id="KW-1185">Reference proteome</keyword>
<reference evidence="2 3" key="1">
    <citation type="journal article" date="2023" name="Commun. Biol.">
        <title>Genome analysis of Parmales, the sister group of diatoms, reveals the evolutionary specialization of diatoms from phago-mixotrophs to photoautotrophs.</title>
        <authorList>
            <person name="Ban H."/>
            <person name="Sato S."/>
            <person name="Yoshikawa S."/>
            <person name="Yamada K."/>
            <person name="Nakamura Y."/>
            <person name="Ichinomiya M."/>
            <person name="Sato N."/>
            <person name="Blanc-Mathieu R."/>
            <person name="Endo H."/>
            <person name="Kuwata A."/>
            <person name="Ogata H."/>
        </authorList>
    </citation>
    <scope>NUCLEOTIDE SEQUENCE [LARGE SCALE GENOMIC DNA]</scope>
</reference>
<accession>A0ABQ6MQP1</accession>
<dbReference type="Proteomes" id="UP001165060">
    <property type="component" value="Unassembled WGS sequence"/>
</dbReference>
<dbReference type="EMBL" id="BRYB01004394">
    <property type="protein sequence ID" value="GMI30299.1"/>
    <property type="molecule type" value="Genomic_DNA"/>
</dbReference>
<feature type="region of interest" description="Disordered" evidence="1">
    <location>
        <begin position="1"/>
        <end position="23"/>
    </location>
</feature>
<protein>
    <submittedName>
        <fullName evidence="2">Uncharacterized protein</fullName>
    </submittedName>
</protein>
<evidence type="ECO:0000313" key="2">
    <source>
        <dbReference type="EMBL" id="GMI30299.1"/>
    </source>
</evidence>